<proteinExistence type="predicted"/>
<keyword evidence="4" id="KW-1185">Reference proteome</keyword>
<comment type="caution">
    <text evidence="3">The sequence shown here is derived from an EMBL/GenBank/DDBJ whole genome shotgun (WGS) entry which is preliminary data.</text>
</comment>
<accession>A0ABU8UDD8</accession>
<organism evidence="3 4">
    <name type="scientific">Streptomyces caledonius</name>
    <dbReference type="NCBI Taxonomy" id="3134107"/>
    <lineage>
        <taxon>Bacteria</taxon>
        <taxon>Bacillati</taxon>
        <taxon>Actinomycetota</taxon>
        <taxon>Actinomycetes</taxon>
        <taxon>Kitasatosporales</taxon>
        <taxon>Streptomycetaceae</taxon>
        <taxon>Streptomyces</taxon>
    </lineage>
</organism>
<feature type="compositionally biased region" description="Basic and acidic residues" evidence="1">
    <location>
        <begin position="53"/>
        <end position="77"/>
    </location>
</feature>
<name>A0ABU8UDD8_9ACTN</name>
<keyword evidence="2" id="KW-0472">Membrane</keyword>
<dbReference type="InterPro" id="IPR045513">
    <property type="entry name" value="DUF6479"/>
</dbReference>
<gene>
    <name evidence="3" type="ORF">WKI68_39485</name>
</gene>
<feature type="region of interest" description="Disordered" evidence="1">
    <location>
        <begin position="39"/>
        <end position="77"/>
    </location>
</feature>
<reference evidence="3 4" key="1">
    <citation type="submission" date="2024-03" db="EMBL/GenBank/DDBJ databases">
        <title>Novel Streptomyces species of biotechnological and ecological value are a feature of Machair soil.</title>
        <authorList>
            <person name="Prole J.R."/>
            <person name="Goodfellow M."/>
            <person name="Allenby N."/>
            <person name="Ward A.C."/>
        </authorList>
    </citation>
    <scope>NUCLEOTIDE SEQUENCE [LARGE SCALE GENOMIC DNA]</scope>
    <source>
        <strain evidence="3 4">MS1.HAVA.3</strain>
    </source>
</reference>
<dbReference type="Pfam" id="PF20087">
    <property type="entry name" value="DUF6479"/>
    <property type="match status" value="1"/>
</dbReference>
<feature type="transmembrane region" description="Helical" evidence="2">
    <location>
        <begin position="15"/>
        <end position="34"/>
    </location>
</feature>
<protein>
    <submittedName>
        <fullName evidence="3">DUF6479 family protein</fullName>
    </submittedName>
</protein>
<evidence type="ECO:0000256" key="2">
    <source>
        <dbReference type="SAM" id="Phobius"/>
    </source>
</evidence>
<keyword evidence="2" id="KW-0812">Transmembrane</keyword>
<evidence type="ECO:0000256" key="1">
    <source>
        <dbReference type="SAM" id="MobiDB-lite"/>
    </source>
</evidence>
<sequence length="77" mass="8840">MTAIETLAAEGQASLFLMFAGVVLVVLLIGAFWYGSRRRRREAPPAEQNPVAQRREDSWQTPEEHARDQKDQEYPRP</sequence>
<dbReference type="NCBIfam" id="TIGR01167">
    <property type="entry name" value="LPXTG_anchor"/>
    <property type="match status" value="1"/>
</dbReference>
<evidence type="ECO:0000313" key="4">
    <source>
        <dbReference type="Proteomes" id="UP001382904"/>
    </source>
</evidence>
<dbReference type="EMBL" id="JBBKAM010000004">
    <property type="protein sequence ID" value="MEJ8645650.1"/>
    <property type="molecule type" value="Genomic_DNA"/>
</dbReference>
<keyword evidence="2" id="KW-1133">Transmembrane helix</keyword>
<evidence type="ECO:0000313" key="3">
    <source>
        <dbReference type="EMBL" id="MEJ8645650.1"/>
    </source>
</evidence>
<dbReference type="Proteomes" id="UP001382904">
    <property type="component" value="Unassembled WGS sequence"/>
</dbReference>